<evidence type="ECO:0000313" key="6">
    <source>
        <dbReference type="EMBL" id="EIW86885.1"/>
    </source>
</evidence>
<reference evidence="7" key="1">
    <citation type="journal article" date="2012" name="Science">
        <title>The Paleozoic origin of enzymatic lignin decomposition reconstructed from 31 fungal genomes.</title>
        <authorList>
            <person name="Floudas D."/>
            <person name="Binder M."/>
            <person name="Riley R."/>
            <person name="Barry K."/>
            <person name="Blanchette R.A."/>
            <person name="Henrissat B."/>
            <person name="Martinez A.T."/>
            <person name="Otillar R."/>
            <person name="Spatafora J.W."/>
            <person name="Yadav J.S."/>
            <person name="Aerts A."/>
            <person name="Benoit I."/>
            <person name="Boyd A."/>
            <person name="Carlson A."/>
            <person name="Copeland A."/>
            <person name="Coutinho P.M."/>
            <person name="de Vries R.P."/>
            <person name="Ferreira P."/>
            <person name="Findley K."/>
            <person name="Foster B."/>
            <person name="Gaskell J."/>
            <person name="Glotzer D."/>
            <person name="Gorecki P."/>
            <person name="Heitman J."/>
            <person name="Hesse C."/>
            <person name="Hori C."/>
            <person name="Igarashi K."/>
            <person name="Jurgens J.A."/>
            <person name="Kallen N."/>
            <person name="Kersten P."/>
            <person name="Kohler A."/>
            <person name="Kuees U."/>
            <person name="Kumar T.K.A."/>
            <person name="Kuo A."/>
            <person name="LaButti K."/>
            <person name="Larrondo L.F."/>
            <person name="Lindquist E."/>
            <person name="Ling A."/>
            <person name="Lombard V."/>
            <person name="Lucas S."/>
            <person name="Lundell T."/>
            <person name="Martin R."/>
            <person name="McLaughlin D.J."/>
            <person name="Morgenstern I."/>
            <person name="Morin E."/>
            <person name="Murat C."/>
            <person name="Nagy L.G."/>
            <person name="Nolan M."/>
            <person name="Ohm R.A."/>
            <person name="Patyshakuliyeva A."/>
            <person name="Rokas A."/>
            <person name="Ruiz-Duenas F.J."/>
            <person name="Sabat G."/>
            <person name="Salamov A."/>
            <person name="Samejima M."/>
            <person name="Schmutz J."/>
            <person name="Slot J.C."/>
            <person name="St John F."/>
            <person name="Stenlid J."/>
            <person name="Sun H."/>
            <person name="Sun S."/>
            <person name="Syed K."/>
            <person name="Tsang A."/>
            <person name="Wiebenga A."/>
            <person name="Young D."/>
            <person name="Pisabarro A."/>
            <person name="Eastwood D.C."/>
            <person name="Martin F."/>
            <person name="Cullen D."/>
            <person name="Grigoriev I.V."/>
            <person name="Hibbett D.S."/>
        </authorList>
    </citation>
    <scope>NUCLEOTIDE SEQUENCE [LARGE SCALE GENOMIC DNA]</scope>
    <source>
        <strain evidence="7">RWD-64-598 SS2</strain>
    </source>
</reference>
<dbReference type="InterPro" id="IPR000719">
    <property type="entry name" value="Prot_kinase_dom"/>
</dbReference>
<dbReference type="InterPro" id="IPR008984">
    <property type="entry name" value="SMAD_FHA_dom_sf"/>
</dbReference>
<dbReference type="Proteomes" id="UP000053558">
    <property type="component" value="Unassembled WGS sequence"/>
</dbReference>
<name>A0A5M3N7R4_CONPW</name>
<dbReference type="Pfam" id="PF00069">
    <property type="entry name" value="Pkinase"/>
    <property type="match status" value="1"/>
</dbReference>
<comment type="caution">
    <text evidence="6">The sequence shown here is derived from an EMBL/GenBank/DDBJ whole genome shotgun (WGS) entry which is preliminary data.</text>
</comment>
<evidence type="ECO:0000256" key="4">
    <source>
        <dbReference type="RuleBase" id="RU000304"/>
    </source>
</evidence>
<dbReference type="GO" id="GO:0004674">
    <property type="term" value="F:protein serine/threonine kinase activity"/>
    <property type="evidence" value="ECO:0007669"/>
    <property type="project" value="UniProtKB-KW"/>
</dbReference>
<dbReference type="KEGG" id="cput:CONPUDRAFT_134228"/>
<keyword evidence="2 3" id="KW-0067">ATP-binding</keyword>
<sequence>MTGSLKSTQPVSSFASTGFEEDAVPPDVCAKFVTTSDDGRVEVLLLSVGKPLVIGRNPSLCVRTSVGGIMISCQDFSTNGLLLNGHKFRKTSVLVMNGDAVKIPSSKSFQCLLKWKEIHERRTPHPTLTPSVDRVDKDVGGYLITTHCLGSGSYASVYLALNTSAQRQVACKVIKRKEGSDLKKEMKEATLLMKFRHPNINKVYAVDSDPDFLYIMLQLSTGGDLFTYITTSPRKRLGEGEAKWVMYQMLNAIKYLHDRQISHRDLKPENILLLAPGPYPQIQLADFGLARPKAYQETLHVCGTISYLPPEGILALQHKHLGYVGMPADCWSAGVTLYAMLSYVVL</sequence>
<dbReference type="SMART" id="SM00220">
    <property type="entry name" value="S_TKc"/>
    <property type="match status" value="1"/>
</dbReference>
<proteinExistence type="inferred from homology"/>
<dbReference type="SUPFAM" id="SSF49879">
    <property type="entry name" value="SMAD/FHA domain"/>
    <property type="match status" value="1"/>
</dbReference>
<accession>A0A5M3N7R4</accession>
<dbReference type="PROSITE" id="PS50011">
    <property type="entry name" value="PROTEIN_KINASE_DOM"/>
    <property type="match status" value="1"/>
</dbReference>
<keyword evidence="1 3" id="KW-0547">Nucleotide-binding</keyword>
<dbReference type="InterPro" id="IPR011009">
    <property type="entry name" value="Kinase-like_dom_sf"/>
</dbReference>
<dbReference type="OrthoDB" id="40902at2759"/>
<organism evidence="6 7">
    <name type="scientific">Coniophora puteana (strain RWD-64-598)</name>
    <name type="common">Brown rot fungus</name>
    <dbReference type="NCBI Taxonomy" id="741705"/>
    <lineage>
        <taxon>Eukaryota</taxon>
        <taxon>Fungi</taxon>
        <taxon>Dikarya</taxon>
        <taxon>Basidiomycota</taxon>
        <taxon>Agaricomycotina</taxon>
        <taxon>Agaricomycetes</taxon>
        <taxon>Agaricomycetidae</taxon>
        <taxon>Boletales</taxon>
        <taxon>Coniophorineae</taxon>
        <taxon>Coniophoraceae</taxon>
        <taxon>Coniophora</taxon>
    </lineage>
</organism>
<gene>
    <name evidence="6" type="ORF">CONPUDRAFT_134228</name>
</gene>
<feature type="binding site" evidence="3">
    <location>
        <position position="172"/>
    </location>
    <ligand>
        <name>ATP</name>
        <dbReference type="ChEBI" id="CHEBI:30616"/>
    </ligand>
</feature>
<dbReference type="GO" id="GO:0005524">
    <property type="term" value="F:ATP binding"/>
    <property type="evidence" value="ECO:0007669"/>
    <property type="project" value="UniProtKB-UniRule"/>
</dbReference>
<dbReference type="PANTHER" id="PTHR24346">
    <property type="entry name" value="MAP/MICROTUBULE AFFINITY-REGULATING KINASE"/>
    <property type="match status" value="1"/>
</dbReference>
<protein>
    <submittedName>
        <fullName evidence="6">Kinase-like protein</fullName>
    </submittedName>
</protein>
<evidence type="ECO:0000313" key="7">
    <source>
        <dbReference type="Proteomes" id="UP000053558"/>
    </source>
</evidence>
<dbReference type="GeneID" id="19200581"/>
<feature type="domain" description="Protein kinase" evidence="5">
    <location>
        <begin position="143"/>
        <end position="346"/>
    </location>
</feature>
<dbReference type="InterPro" id="IPR017441">
    <property type="entry name" value="Protein_kinase_ATP_BS"/>
</dbReference>
<dbReference type="EMBL" id="JH711573">
    <property type="protein sequence ID" value="EIW86885.1"/>
    <property type="molecule type" value="Genomic_DNA"/>
</dbReference>
<dbReference type="AlphaFoldDB" id="A0A5M3N7R4"/>
<dbReference type="SUPFAM" id="SSF56112">
    <property type="entry name" value="Protein kinase-like (PK-like)"/>
    <property type="match status" value="1"/>
</dbReference>
<dbReference type="PANTHER" id="PTHR24346:SF75">
    <property type="entry name" value="AURORA KINASE"/>
    <property type="match status" value="1"/>
</dbReference>
<dbReference type="GO" id="GO:0035556">
    <property type="term" value="P:intracellular signal transduction"/>
    <property type="evidence" value="ECO:0007669"/>
    <property type="project" value="TreeGrafter"/>
</dbReference>
<dbReference type="PROSITE" id="PS00107">
    <property type="entry name" value="PROTEIN_KINASE_ATP"/>
    <property type="match status" value="1"/>
</dbReference>
<dbReference type="OMA" id="HKHLGYV"/>
<evidence type="ECO:0000256" key="1">
    <source>
        <dbReference type="ARBA" id="ARBA00022741"/>
    </source>
</evidence>
<dbReference type="RefSeq" id="XP_007763549.1">
    <property type="nucleotide sequence ID" value="XM_007765359.1"/>
</dbReference>
<evidence type="ECO:0000259" key="5">
    <source>
        <dbReference type="PROSITE" id="PS50011"/>
    </source>
</evidence>
<dbReference type="PROSITE" id="PS00108">
    <property type="entry name" value="PROTEIN_KINASE_ST"/>
    <property type="match status" value="1"/>
</dbReference>
<dbReference type="GO" id="GO:0005737">
    <property type="term" value="C:cytoplasm"/>
    <property type="evidence" value="ECO:0007669"/>
    <property type="project" value="TreeGrafter"/>
</dbReference>
<comment type="similarity">
    <text evidence="4">Belongs to the protein kinase superfamily.</text>
</comment>
<evidence type="ECO:0000256" key="3">
    <source>
        <dbReference type="PROSITE-ProRule" id="PRU10141"/>
    </source>
</evidence>
<keyword evidence="6" id="KW-0808">Transferase</keyword>
<keyword evidence="7" id="KW-1185">Reference proteome</keyword>
<keyword evidence="6" id="KW-0418">Kinase</keyword>
<dbReference type="Gene3D" id="1.10.510.10">
    <property type="entry name" value="Transferase(Phosphotransferase) domain 1"/>
    <property type="match status" value="1"/>
</dbReference>
<dbReference type="InterPro" id="IPR008271">
    <property type="entry name" value="Ser/Thr_kinase_AS"/>
</dbReference>
<evidence type="ECO:0000256" key="2">
    <source>
        <dbReference type="ARBA" id="ARBA00022840"/>
    </source>
</evidence>
<keyword evidence="4" id="KW-0723">Serine/threonine-protein kinase</keyword>